<dbReference type="Pfam" id="PF13377">
    <property type="entry name" value="Peripla_BP_3"/>
    <property type="match status" value="1"/>
</dbReference>
<dbReference type="Pfam" id="PF00356">
    <property type="entry name" value="LacI"/>
    <property type="match status" value="1"/>
</dbReference>
<dbReference type="CDD" id="cd01392">
    <property type="entry name" value="HTH_LacI"/>
    <property type="match status" value="1"/>
</dbReference>
<dbReference type="Gene3D" id="3.40.50.2300">
    <property type="match status" value="2"/>
</dbReference>
<dbReference type="EMBL" id="CP139957">
    <property type="protein sequence ID" value="WPX09013.1"/>
    <property type="molecule type" value="Genomic_DNA"/>
</dbReference>
<dbReference type="CDD" id="cd19974">
    <property type="entry name" value="PBP1_LacI-like"/>
    <property type="match status" value="1"/>
</dbReference>
<dbReference type="SMART" id="SM00354">
    <property type="entry name" value="HTH_LACI"/>
    <property type="match status" value="1"/>
</dbReference>
<evidence type="ECO:0000256" key="3">
    <source>
        <dbReference type="ARBA" id="ARBA00023125"/>
    </source>
</evidence>
<reference evidence="6 7" key="1">
    <citation type="submission" date="2023-12" db="EMBL/GenBank/DDBJ databases">
        <authorList>
            <person name="Manesh M.J.H."/>
            <person name="Bing R.G."/>
            <person name="Willard D.J."/>
            <person name="Kelly R.M."/>
        </authorList>
    </citation>
    <scope>NUCLEOTIDE SEQUENCE [LARGE SCALE GENOMIC DNA]</scope>
    <source>
        <strain evidence="6 7">DSM 8977</strain>
    </source>
</reference>
<dbReference type="PROSITE" id="PS50932">
    <property type="entry name" value="HTH_LACI_2"/>
    <property type="match status" value="1"/>
</dbReference>
<evidence type="ECO:0000256" key="1">
    <source>
        <dbReference type="ARBA" id="ARBA00022491"/>
    </source>
</evidence>
<gene>
    <name evidence="6" type="ORF">SOJ16_000181</name>
</gene>
<feature type="domain" description="HTH lacI-type" evidence="5">
    <location>
        <begin position="4"/>
        <end position="47"/>
    </location>
</feature>
<evidence type="ECO:0000313" key="7">
    <source>
        <dbReference type="Proteomes" id="UP001322744"/>
    </source>
</evidence>
<dbReference type="GO" id="GO:0003677">
    <property type="term" value="F:DNA binding"/>
    <property type="evidence" value="ECO:0007669"/>
    <property type="project" value="UniProtKB-KW"/>
</dbReference>
<evidence type="ECO:0000256" key="2">
    <source>
        <dbReference type="ARBA" id="ARBA00023015"/>
    </source>
</evidence>
<keyword evidence="7" id="KW-1185">Reference proteome</keyword>
<dbReference type="SUPFAM" id="SSF47413">
    <property type="entry name" value="lambda repressor-like DNA-binding domains"/>
    <property type="match status" value="1"/>
</dbReference>
<organism evidence="6 7">
    <name type="scientific">Anaerocellum danielii</name>
    <dbReference type="NCBI Taxonomy" id="1387557"/>
    <lineage>
        <taxon>Bacteria</taxon>
        <taxon>Bacillati</taxon>
        <taxon>Bacillota</taxon>
        <taxon>Bacillota incertae sedis</taxon>
        <taxon>Caldicellulosiruptorales</taxon>
        <taxon>Caldicellulosiruptoraceae</taxon>
        <taxon>Anaerocellum</taxon>
    </lineage>
</organism>
<keyword evidence="4" id="KW-0804">Transcription</keyword>
<dbReference type="Proteomes" id="UP001322744">
    <property type="component" value="Chromosome"/>
</dbReference>
<dbReference type="InterPro" id="IPR028082">
    <property type="entry name" value="Peripla_BP_I"/>
</dbReference>
<dbReference type="InterPro" id="IPR000843">
    <property type="entry name" value="HTH_LacI"/>
</dbReference>
<evidence type="ECO:0000259" key="5">
    <source>
        <dbReference type="PROSITE" id="PS50932"/>
    </source>
</evidence>
<dbReference type="InterPro" id="IPR046335">
    <property type="entry name" value="LacI/GalR-like_sensor"/>
</dbReference>
<dbReference type="Gene3D" id="1.10.260.40">
    <property type="entry name" value="lambda repressor-like DNA-binding domains"/>
    <property type="match status" value="1"/>
</dbReference>
<accession>A0ABZ0U346</accession>
<keyword evidence="2" id="KW-0805">Transcription regulation</keyword>
<proteinExistence type="predicted"/>
<dbReference type="PANTHER" id="PTHR30146">
    <property type="entry name" value="LACI-RELATED TRANSCRIPTIONAL REPRESSOR"/>
    <property type="match status" value="1"/>
</dbReference>
<sequence>MKRVTISDIARSLNLSRNTVSKVLNNSATVAEETAIKVIKKAIELGYPKLKPELIEKVRSSRENKKVAILVKAALSEFWIDIINGISNELGKYGYSLFYNYISDEDEKNLIVPLNITNHEVDGLIVLSVFEKEYMEKIKEYKLPTVYYDAPLYADLEELQGDVIFTECEDGVYKLTKLLIEKGYSPIGFIGDITYCKSIYERWLGFEKALKESGLDVQKEYCITEHVPFRYYVQEEVDMGLKKMKRLPRAFVCANDDIAIFAMRYLKEKGYKIPQDIAIVGFDNLKRSVLVDPPLTTVNIDKEILGRRLAQAIVRRIENNIPIFETVRLSTQIIIRSSC</sequence>
<dbReference type="SUPFAM" id="SSF53822">
    <property type="entry name" value="Periplasmic binding protein-like I"/>
    <property type="match status" value="1"/>
</dbReference>
<protein>
    <submittedName>
        <fullName evidence="6">LacI family DNA-binding transcriptional regulator</fullName>
    </submittedName>
</protein>
<name>A0ABZ0U346_9FIRM</name>
<evidence type="ECO:0000256" key="4">
    <source>
        <dbReference type="ARBA" id="ARBA00023163"/>
    </source>
</evidence>
<dbReference type="RefSeq" id="WP_045173583.1">
    <property type="nucleotide sequence ID" value="NZ_CP139957.1"/>
</dbReference>
<keyword evidence="1" id="KW-0678">Repressor</keyword>
<evidence type="ECO:0000313" key="6">
    <source>
        <dbReference type="EMBL" id="WPX09013.1"/>
    </source>
</evidence>
<keyword evidence="3 6" id="KW-0238">DNA-binding</keyword>
<dbReference type="PANTHER" id="PTHR30146:SF148">
    <property type="entry name" value="HTH-TYPE TRANSCRIPTIONAL REPRESSOR PURR-RELATED"/>
    <property type="match status" value="1"/>
</dbReference>
<dbReference type="InterPro" id="IPR010982">
    <property type="entry name" value="Lambda_DNA-bd_dom_sf"/>
</dbReference>